<protein>
    <recommendedName>
        <fullName evidence="6">Isopenicillin N synthase-like Fe(2+) 2OG dioxygenase domain-containing protein</fullName>
    </recommendedName>
</protein>
<feature type="region of interest" description="Disordered" evidence="5">
    <location>
        <begin position="1"/>
        <end position="20"/>
    </location>
</feature>
<comment type="caution">
    <text evidence="7">The sequence shown here is derived from an EMBL/GenBank/DDBJ whole genome shotgun (WGS) entry which is preliminary data.</text>
</comment>
<dbReference type="Proteomes" id="UP000660262">
    <property type="component" value="Unassembled WGS sequence"/>
</dbReference>
<evidence type="ECO:0000256" key="3">
    <source>
        <dbReference type="ARBA" id="ARBA00023002"/>
    </source>
</evidence>
<evidence type="ECO:0000259" key="6">
    <source>
        <dbReference type="Pfam" id="PF03171"/>
    </source>
</evidence>
<comment type="similarity">
    <text evidence="1">Belongs to the iron/ascorbate-dependent oxidoreductase family.</text>
</comment>
<accession>A0A830HWM0</accession>
<dbReference type="Gene3D" id="2.60.120.330">
    <property type="entry name" value="B-lactam Antibiotic, Isopenicillin N Synthase, Chain"/>
    <property type="match status" value="1"/>
</dbReference>
<keyword evidence="2" id="KW-0479">Metal-binding</keyword>
<keyword evidence="8" id="KW-1185">Reference proteome</keyword>
<evidence type="ECO:0000256" key="1">
    <source>
        <dbReference type="ARBA" id="ARBA00008056"/>
    </source>
</evidence>
<proteinExistence type="inferred from homology"/>
<keyword evidence="4" id="KW-0408">Iron</keyword>
<dbReference type="InterPro" id="IPR027443">
    <property type="entry name" value="IPNS-like_sf"/>
</dbReference>
<evidence type="ECO:0000256" key="4">
    <source>
        <dbReference type="ARBA" id="ARBA00023004"/>
    </source>
</evidence>
<dbReference type="SUPFAM" id="SSF51197">
    <property type="entry name" value="Clavaminate synthase-like"/>
    <property type="match status" value="1"/>
</dbReference>
<reference evidence="7" key="1">
    <citation type="submission" date="2020-10" db="EMBL/GenBank/DDBJ databases">
        <title>Unveiling of a novel bifunctional photoreceptor, Dualchrome1, isolated from a cosmopolitan green alga.</title>
        <authorList>
            <person name="Suzuki S."/>
            <person name="Kawachi M."/>
        </authorList>
    </citation>
    <scope>NUCLEOTIDE SEQUENCE</scope>
    <source>
        <strain evidence="7">NIES 2893</strain>
    </source>
</reference>
<gene>
    <name evidence="7" type="ORF">PPROV_000893200</name>
</gene>
<evidence type="ECO:0000313" key="7">
    <source>
        <dbReference type="EMBL" id="GHP10200.1"/>
    </source>
</evidence>
<evidence type="ECO:0000313" key="8">
    <source>
        <dbReference type="Proteomes" id="UP000660262"/>
    </source>
</evidence>
<feature type="domain" description="Isopenicillin N synthase-like Fe(2+) 2OG dioxygenase" evidence="6">
    <location>
        <begin position="233"/>
        <end position="325"/>
    </location>
</feature>
<name>A0A830HWM0_9CHLO</name>
<organism evidence="7 8">
    <name type="scientific">Pycnococcus provasolii</name>
    <dbReference type="NCBI Taxonomy" id="41880"/>
    <lineage>
        <taxon>Eukaryota</taxon>
        <taxon>Viridiplantae</taxon>
        <taxon>Chlorophyta</taxon>
        <taxon>Pseudoscourfieldiophyceae</taxon>
        <taxon>Pseudoscourfieldiales</taxon>
        <taxon>Pycnococcaceae</taxon>
        <taxon>Pycnococcus</taxon>
    </lineage>
</organism>
<dbReference type="GO" id="GO:0046872">
    <property type="term" value="F:metal ion binding"/>
    <property type="evidence" value="ECO:0007669"/>
    <property type="project" value="UniProtKB-KW"/>
</dbReference>
<keyword evidence="3" id="KW-0560">Oxidoreductase</keyword>
<dbReference type="AlphaFoldDB" id="A0A830HWM0"/>
<dbReference type="Pfam" id="PF03171">
    <property type="entry name" value="2OG-FeII_Oxy"/>
    <property type="match status" value="1"/>
</dbReference>
<dbReference type="InterPro" id="IPR044861">
    <property type="entry name" value="IPNS-like_FE2OG_OXY"/>
</dbReference>
<sequence>MAAPPFSSTRSERADSSTQYDDGMLPVIDLDAFLKTKDTDQARAVASCLHETGVLVVRDPRVSPADNDEFMNLMEEYFGQAYDAKVPVDARPALHYQVGVTPDGVEVPFCAHDSTCLEEMSNQPQKHRAHLPKGADPKWRFFWRLGERPAETKFAELNAEPVVPAAFQDTWPTTMNKWGTRMLEAVQAVAELASVGFGWEADTLAKLMHQGPHLLAPTGSDLSVHNEIGTVLAGYHSDLNLFTIHGKSRYPGLFVWLRDGRKIAVKVPDGCLLVQAGMQLERLTGGYVKAGMHEVVCTEATVEVLKARKQRGESPWRVSSTVFSHVNSDQTLRPLGKFDEPESNERYPAMLAGTFVQKELERIALKTT</sequence>
<dbReference type="GO" id="GO:0016491">
    <property type="term" value="F:oxidoreductase activity"/>
    <property type="evidence" value="ECO:0007669"/>
    <property type="project" value="UniProtKB-KW"/>
</dbReference>
<evidence type="ECO:0000256" key="5">
    <source>
        <dbReference type="SAM" id="MobiDB-lite"/>
    </source>
</evidence>
<dbReference type="EMBL" id="BNJQ01000028">
    <property type="protein sequence ID" value="GHP10200.1"/>
    <property type="molecule type" value="Genomic_DNA"/>
</dbReference>
<evidence type="ECO:0000256" key="2">
    <source>
        <dbReference type="ARBA" id="ARBA00022723"/>
    </source>
</evidence>
<dbReference type="PANTHER" id="PTHR10209:SF874">
    <property type="entry name" value="2-OXOGLUTARATE (2OG) AND FE(II)-DEPENDENT OXYGENASE SUPERFAMILY PROTEIN"/>
    <property type="match status" value="1"/>
</dbReference>
<dbReference type="PANTHER" id="PTHR10209">
    <property type="entry name" value="OXIDOREDUCTASE, 2OG-FE II OXYGENASE FAMILY PROTEIN"/>
    <property type="match status" value="1"/>
</dbReference>
<dbReference type="OrthoDB" id="10248513at2759"/>